<dbReference type="GO" id="GO:0009100">
    <property type="term" value="P:glycoprotein metabolic process"/>
    <property type="evidence" value="ECO:0007669"/>
    <property type="project" value="TreeGrafter"/>
</dbReference>
<proteinExistence type="predicted"/>
<sequence>MYMTKGHPTPLYCELRHFASAVNFSDDTVSADIKLETETEDGLSGEDVPATLSPNMYHPRRALRNAINEWLPEFEKHKLAWGPIAKPQPAVAGNLI</sequence>
<keyword evidence="2" id="KW-1185">Reference proteome</keyword>
<dbReference type="PANTHER" id="PTHR13170">
    <property type="entry name" value="O-GLCNACASE"/>
    <property type="match status" value="1"/>
</dbReference>
<reference evidence="1" key="1">
    <citation type="journal article" date="2023" name="Insect Mol. Biol.">
        <title>Genome sequencing provides insights into the evolution of gene families encoding plant cell wall-degrading enzymes in longhorned beetles.</title>
        <authorList>
            <person name="Shin N.R."/>
            <person name="Okamura Y."/>
            <person name="Kirsch R."/>
            <person name="Pauchet Y."/>
        </authorList>
    </citation>
    <scope>NUCLEOTIDE SEQUENCE</scope>
    <source>
        <strain evidence="1">RBIC_L_NR</strain>
    </source>
</reference>
<evidence type="ECO:0000313" key="2">
    <source>
        <dbReference type="Proteomes" id="UP001162156"/>
    </source>
</evidence>
<dbReference type="Proteomes" id="UP001162156">
    <property type="component" value="Unassembled WGS sequence"/>
</dbReference>
<dbReference type="EMBL" id="JANEYF010000851">
    <property type="protein sequence ID" value="KAJ8967468.1"/>
    <property type="molecule type" value="Genomic_DNA"/>
</dbReference>
<dbReference type="InterPro" id="IPR051822">
    <property type="entry name" value="Glycosyl_Hydrolase_84"/>
</dbReference>
<dbReference type="PANTHER" id="PTHR13170:SF16">
    <property type="entry name" value="PROTEIN O-GLCNACASE"/>
    <property type="match status" value="1"/>
</dbReference>
<protein>
    <submittedName>
        <fullName evidence="1">Uncharacterized protein</fullName>
    </submittedName>
</protein>
<dbReference type="GO" id="GO:0016231">
    <property type="term" value="F:beta-N-acetylglucosaminidase activity"/>
    <property type="evidence" value="ECO:0007669"/>
    <property type="project" value="TreeGrafter"/>
</dbReference>
<evidence type="ECO:0000313" key="1">
    <source>
        <dbReference type="EMBL" id="KAJ8967468.1"/>
    </source>
</evidence>
<comment type="caution">
    <text evidence="1">The sequence shown here is derived from an EMBL/GenBank/DDBJ whole genome shotgun (WGS) entry which is preliminary data.</text>
</comment>
<dbReference type="AlphaFoldDB" id="A0AAV8ZNW9"/>
<accession>A0AAV8ZNW9</accession>
<gene>
    <name evidence="1" type="ORF">NQ314_002782</name>
</gene>
<organism evidence="1 2">
    <name type="scientific">Rhamnusium bicolor</name>
    <dbReference type="NCBI Taxonomy" id="1586634"/>
    <lineage>
        <taxon>Eukaryota</taxon>
        <taxon>Metazoa</taxon>
        <taxon>Ecdysozoa</taxon>
        <taxon>Arthropoda</taxon>
        <taxon>Hexapoda</taxon>
        <taxon>Insecta</taxon>
        <taxon>Pterygota</taxon>
        <taxon>Neoptera</taxon>
        <taxon>Endopterygota</taxon>
        <taxon>Coleoptera</taxon>
        <taxon>Polyphaga</taxon>
        <taxon>Cucujiformia</taxon>
        <taxon>Chrysomeloidea</taxon>
        <taxon>Cerambycidae</taxon>
        <taxon>Lepturinae</taxon>
        <taxon>Rhagiini</taxon>
        <taxon>Rhamnusium</taxon>
    </lineage>
</organism>
<name>A0AAV8ZNW9_9CUCU</name>